<dbReference type="RefSeq" id="WP_306069058.1">
    <property type="nucleotide sequence ID" value="NZ_CP120988.1"/>
</dbReference>
<evidence type="ECO:0000313" key="2">
    <source>
        <dbReference type="EMBL" id="WLQ60736.1"/>
    </source>
</evidence>
<name>A0ABY9J477_9ACTN</name>
<reference evidence="2 3" key="1">
    <citation type="submission" date="2023-03" db="EMBL/GenBank/DDBJ databases">
        <title>Isolation and description of six Streptomyces strains from soil environments, able to metabolize different microbial glucans.</title>
        <authorList>
            <person name="Widen T."/>
            <person name="Larsbrink J."/>
        </authorList>
    </citation>
    <scope>NUCLEOTIDE SEQUENCE [LARGE SCALE GENOMIC DNA]</scope>
    <source>
        <strain evidence="2 3">Alt2</strain>
    </source>
</reference>
<evidence type="ECO:0000256" key="1">
    <source>
        <dbReference type="SAM" id="MobiDB-lite"/>
    </source>
</evidence>
<gene>
    <name evidence="2" type="ORF">P8A19_37270</name>
</gene>
<dbReference type="Proteomes" id="UP001235744">
    <property type="component" value="Chromosome"/>
</dbReference>
<feature type="region of interest" description="Disordered" evidence="1">
    <location>
        <begin position="84"/>
        <end position="103"/>
    </location>
</feature>
<evidence type="ECO:0000313" key="3">
    <source>
        <dbReference type="Proteomes" id="UP001235744"/>
    </source>
</evidence>
<protein>
    <submittedName>
        <fullName evidence="2">Uncharacterized protein</fullName>
    </submittedName>
</protein>
<dbReference type="EMBL" id="CP120988">
    <property type="protein sequence ID" value="WLQ60736.1"/>
    <property type="molecule type" value="Genomic_DNA"/>
</dbReference>
<sequence>MGLTRAERAACTGVVPGCAALEAGRGAEASVQAWRWSGRVVGTARQGVGVLGPGPGGRIEGVARFLDFVNEGTTRAAEQAREALCAKPGTAPGDSVEPDADRT</sequence>
<organism evidence="2 3">
    <name type="scientific">Streptomyces poriferorum</name>
    <dbReference type="NCBI Taxonomy" id="2798799"/>
    <lineage>
        <taxon>Bacteria</taxon>
        <taxon>Bacillati</taxon>
        <taxon>Actinomycetota</taxon>
        <taxon>Actinomycetes</taxon>
        <taxon>Kitasatosporales</taxon>
        <taxon>Streptomycetaceae</taxon>
        <taxon>Streptomyces</taxon>
    </lineage>
</organism>
<keyword evidence="3" id="KW-1185">Reference proteome</keyword>
<proteinExistence type="predicted"/>
<accession>A0ABY9J477</accession>